<dbReference type="EC" id="2.1.1.-" evidence="1"/>
<dbReference type="GO" id="GO:0008168">
    <property type="term" value="F:methyltransferase activity"/>
    <property type="evidence" value="ECO:0007669"/>
    <property type="project" value="UniProtKB-KW"/>
</dbReference>
<dbReference type="Pfam" id="PF02353">
    <property type="entry name" value="CMAS"/>
    <property type="match status" value="1"/>
</dbReference>
<dbReference type="PANTHER" id="PTHR43832:SF1">
    <property type="entry name" value="S-ADENOSYL-L-METHIONINE-DEPENDENT METHYLTRANSFERASES SUPERFAMILY PROTEIN"/>
    <property type="match status" value="1"/>
</dbReference>
<dbReference type="InterPro" id="IPR029063">
    <property type="entry name" value="SAM-dependent_MTases_sf"/>
</dbReference>
<comment type="caution">
    <text evidence="1">The sequence shown here is derived from an EMBL/GenBank/DDBJ whole genome shotgun (WGS) entry which is preliminary data.</text>
</comment>
<dbReference type="RefSeq" id="WP_346050049.1">
    <property type="nucleotide sequence ID" value="NZ_JAYGII010000003.1"/>
</dbReference>
<evidence type="ECO:0000313" key="2">
    <source>
        <dbReference type="Proteomes" id="UP001302316"/>
    </source>
</evidence>
<dbReference type="Proteomes" id="UP001302316">
    <property type="component" value="Unassembled WGS sequence"/>
</dbReference>
<dbReference type="GO" id="GO:0032259">
    <property type="term" value="P:methylation"/>
    <property type="evidence" value="ECO:0007669"/>
    <property type="project" value="UniProtKB-KW"/>
</dbReference>
<keyword evidence="1" id="KW-0808">Transferase</keyword>
<proteinExistence type="predicted"/>
<dbReference type="CDD" id="cd02440">
    <property type="entry name" value="AdoMet_MTases"/>
    <property type="match status" value="1"/>
</dbReference>
<reference evidence="1 2" key="1">
    <citation type="submission" date="2023-12" db="EMBL/GenBank/DDBJ databases">
        <title>Whole-genome sequencing of halo(alkali)philic microorganisms from hypersaline lakes.</title>
        <authorList>
            <person name="Sorokin D.Y."/>
            <person name="Merkel A.Y."/>
            <person name="Messina E."/>
            <person name="Yakimov M."/>
        </authorList>
    </citation>
    <scope>NUCLEOTIDE SEQUENCE [LARGE SCALE GENOMIC DNA]</scope>
    <source>
        <strain evidence="1 2">AB-CW1</strain>
    </source>
</reference>
<organism evidence="1 2">
    <name type="scientific">Natronospira elongata</name>
    <dbReference type="NCBI Taxonomy" id="3110268"/>
    <lineage>
        <taxon>Bacteria</taxon>
        <taxon>Pseudomonadati</taxon>
        <taxon>Pseudomonadota</taxon>
        <taxon>Gammaproteobacteria</taxon>
        <taxon>Natronospirales</taxon>
        <taxon>Natronospiraceae</taxon>
        <taxon>Natronospira</taxon>
    </lineage>
</organism>
<dbReference type="FunFam" id="3.40.50.150:FF:000554">
    <property type="entry name" value="Cation-transporting ATPase"/>
    <property type="match status" value="1"/>
</dbReference>
<dbReference type="SUPFAM" id="SSF53335">
    <property type="entry name" value="S-adenosyl-L-methionine-dependent methyltransferases"/>
    <property type="match status" value="1"/>
</dbReference>
<gene>
    <name evidence="1" type="ORF">VCB98_02245</name>
</gene>
<dbReference type="EMBL" id="JAYGII010000003">
    <property type="protein sequence ID" value="MEA5444635.1"/>
    <property type="molecule type" value="Genomic_DNA"/>
</dbReference>
<dbReference type="PANTHER" id="PTHR43832">
    <property type="match status" value="1"/>
</dbReference>
<sequence>MDRLIALVEKGWIPDMLTRLGIRQLLRQRADRLRPADCEERAASVENLLMQMSQGPIAVATDTANEQHYELPTRFFEGVLGPNMKYSACWWGGDTWHLAQAENRALEISCERAELADGQGILELGCGWGALSLWMAERYPAARITAVSNSAGQKAFIEARARERGLGNLQVITADINEFQTPQSYDRVISLEMFEHMRNWSELLARVNSWLRPGGALFIHIFCHRDYPYFFETEGSGNWMARYFFTGGLMPSDELPGRFQQALRLEQHWRWNGRHYARTCRAWLDNLDQNRSELMPLMSDTYGQEDAAVWFNRWRMFFLACEEFFAFRGGEEWWVSHYRFRKPEEEGQK</sequence>
<accession>A0AAP6JD27</accession>
<dbReference type="Gene3D" id="3.40.50.150">
    <property type="entry name" value="Vaccinia Virus protein VP39"/>
    <property type="match status" value="1"/>
</dbReference>
<keyword evidence="2" id="KW-1185">Reference proteome</keyword>
<protein>
    <submittedName>
        <fullName evidence="1">Cyclopropane-fatty-acyl-phospholipid synthase family protein</fullName>
        <ecNumber evidence="1">2.1.1.-</ecNumber>
    </submittedName>
</protein>
<dbReference type="AlphaFoldDB" id="A0AAP6JD27"/>
<keyword evidence="1" id="KW-0489">Methyltransferase</keyword>
<evidence type="ECO:0000313" key="1">
    <source>
        <dbReference type="EMBL" id="MEA5444635.1"/>
    </source>
</evidence>
<name>A0AAP6JD27_9GAMM</name>